<dbReference type="RefSeq" id="XP_018391454.1">
    <property type="nucleotide sequence ID" value="XM_018530530.1"/>
</dbReference>
<proteinExistence type="predicted"/>
<reference evidence="1 2" key="1">
    <citation type="submission" date="2016-05" db="EMBL/GenBank/DDBJ databases">
        <title>Comparative analysis of secretome profiles of manganese(II)-oxidizing ascomycete fungi.</title>
        <authorList>
            <consortium name="DOE Joint Genome Institute"/>
            <person name="Zeiner C.A."/>
            <person name="Purvine S.O."/>
            <person name="Zink E.M."/>
            <person name="Wu S."/>
            <person name="Pasa-Tolic L."/>
            <person name="Chaput D.L."/>
            <person name="Haridas S."/>
            <person name="Grigoriev I.V."/>
            <person name="Santelli C.M."/>
            <person name="Hansel C.M."/>
        </authorList>
    </citation>
    <scope>NUCLEOTIDE SEQUENCE [LARGE SCALE GENOMIC DNA]</scope>
    <source>
        <strain evidence="1 2">SRC1lrK2f</strain>
    </source>
</reference>
<dbReference type="KEGG" id="aalt:CC77DRAFT_18801"/>
<dbReference type="AlphaFoldDB" id="A0A177E226"/>
<keyword evidence="2" id="KW-1185">Reference proteome</keyword>
<accession>A0A177E226</accession>
<organism evidence="1 2">
    <name type="scientific">Alternaria alternata</name>
    <name type="common">Alternaria rot fungus</name>
    <name type="synonym">Torula alternata</name>
    <dbReference type="NCBI Taxonomy" id="5599"/>
    <lineage>
        <taxon>Eukaryota</taxon>
        <taxon>Fungi</taxon>
        <taxon>Dikarya</taxon>
        <taxon>Ascomycota</taxon>
        <taxon>Pezizomycotina</taxon>
        <taxon>Dothideomycetes</taxon>
        <taxon>Pleosporomycetidae</taxon>
        <taxon>Pleosporales</taxon>
        <taxon>Pleosporineae</taxon>
        <taxon>Pleosporaceae</taxon>
        <taxon>Alternaria</taxon>
        <taxon>Alternaria sect. Alternaria</taxon>
        <taxon>Alternaria alternata complex</taxon>
    </lineage>
</organism>
<dbReference type="GeneID" id="29116124"/>
<dbReference type="EMBL" id="KV441469">
    <property type="protein sequence ID" value="OAG26033.1"/>
    <property type="molecule type" value="Genomic_DNA"/>
</dbReference>
<gene>
    <name evidence="1" type="ORF">CC77DRAFT_18801</name>
</gene>
<protein>
    <submittedName>
        <fullName evidence="1">Uncharacterized protein</fullName>
    </submittedName>
</protein>
<dbReference type="VEuPathDB" id="FungiDB:CC77DRAFT_18801"/>
<name>A0A177E226_ALTAL</name>
<sequence>MSSQSPLEVYESAMTNEKRPCRELASFEAQPPLSASLASCGYGIVSGRLRSNAENALRPMLLSCGIIINNSKFVEIRSEGVSEDDDAAYVNWFDPDHGLIICSENYKSRDRHTGAKMIWPSNVLWQTWKSTALEAGKRASDLRAIVRQTIINEESKIAIWQASKHSSFSRIENHDHVEYTSLDNGFYAILGTPTEPARCGCFMTTNRIESPHRREGSGFRERNP</sequence>
<evidence type="ECO:0000313" key="2">
    <source>
        <dbReference type="Proteomes" id="UP000077248"/>
    </source>
</evidence>
<evidence type="ECO:0000313" key="1">
    <source>
        <dbReference type="EMBL" id="OAG26033.1"/>
    </source>
</evidence>
<dbReference type="Proteomes" id="UP000077248">
    <property type="component" value="Unassembled WGS sequence"/>
</dbReference>